<dbReference type="EnsemblMetazoa" id="G4263.5">
    <property type="protein sequence ID" value="G4263.5:cds"/>
    <property type="gene ID" value="G4263"/>
</dbReference>
<keyword evidence="13" id="KW-1185">Reference proteome</keyword>
<dbReference type="InterPro" id="IPR011333">
    <property type="entry name" value="SKP1/BTB/POZ_sf"/>
</dbReference>
<evidence type="ECO:0000256" key="7">
    <source>
        <dbReference type="ARBA" id="ARBA00023125"/>
    </source>
</evidence>
<feature type="region of interest" description="Disordered" evidence="10">
    <location>
        <begin position="454"/>
        <end position="505"/>
    </location>
</feature>
<sequence>MLSNCYQKFYTNQIHSSSLLCQLSTMWKSQVLCDAMIRSGSTIIKAHRVILVAACPMLQSMEKSSVGSHLEVRLASDITADSINTFLQYLYEGFMMLTEENCREVEKIARLLQVDSVIKCCADFSKCISLKTGTGNFNNEQYRYTFHDMIEFRHVRSSDLQKTVQDKMKRPATDFLRAGSPSAKRPKHFRMGSPSDISVIADRLSMAQSYAHQEKVNHSSALTPSQRQNSNSQKQPVYPVEIVEDSIELVQTELNPETNTVNVDEAVSVGITSHIDNSSDLQVIDISKDKSSQNSASSSSSAVLSHHPPDSITVNPLENFANSDSSISSLRESPFASALTSHRTLSSASSRHHDDIPTIRRSKGPDRPPEPLSLQTVQQMTRASNSLASSSSPTQSNSDSQCSRPSMVPSERANRTSRAGASSTYQTPDSKKEKSSQQGDPDLSIVKKEAEEDAANPGLDMYVDSLNEPNDTGQRDSEVDDTEGEVTGDWSKEDLSMEGTPGTEQTMWVDPSFKEHGWISTPHRATEVLTQLALYSTPPGGGLTPIEPPPLSVYVTPPNGGSSRRKKKKQYDPSMDHKESALSKEDEKSTDDSVSADGEAFCASGLVSTMTETEFVQLSSMIPSFSDSKVHCTESLQGKQKNCVLCKYLGRKTNEGLLKVRTRAKCNACDTPLCKGPPRNCFRDFHELYKKFKFPDLKWSHASVYQYPGRGVNARFIISPDINDPLQQQ</sequence>
<keyword evidence="9" id="KW-0539">Nucleus</keyword>
<dbReference type="Pfam" id="PF13842">
    <property type="entry name" value="zf-Tnp_2"/>
    <property type="match status" value="1"/>
</dbReference>
<organism evidence="12 13">
    <name type="scientific">Magallana gigas</name>
    <name type="common">Pacific oyster</name>
    <name type="synonym">Crassostrea gigas</name>
    <dbReference type="NCBI Taxonomy" id="29159"/>
    <lineage>
        <taxon>Eukaryota</taxon>
        <taxon>Metazoa</taxon>
        <taxon>Spiralia</taxon>
        <taxon>Lophotrochozoa</taxon>
        <taxon>Mollusca</taxon>
        <taxon>Bivalvia</taxon>
        <taxon>Autobranchia</taxon>
        <taxon>Pteriomorphia</taxon>
        <taxon>Ostreida</taxon>
        <taxon>Ostreoidea</taxon>
        <taxon>Ostreidae</taxon>
        <taxon>Magallana</taxon>
    </lineage>
</organism>
<evidence type="ECO:0000256" key="1">
    <source>
        <dbReference type="ARBA" id="ARBA00004123"/>
    </source>
</evidence>
<evidence type="ECO:0000256" key="5">
    <source>
        <dbReference type="ARBA" id="ARBA00022833"/>
    </source>
</evidence>
<dbReference type="AlphaFoldDB" id="A0A8W8N8B9"/>
<name>A0A8W8N8B9_MAGGI</name>
<feature type="compositionally biased region" description="Polar residues" evidence="10">
    <location>
        <begin position="373"/>
        <end position="383"/>
    </location>
</feature>
<feature type="region of interest" description="Disordered" evidence="10">
    <location>
        <begin position="540"/>
        <end position="595"/>
    </location>
</feature>
<evidence type="ECO:0000256" key="6">
    <source>
        <dbReference type="ARBA" id="ARBA00023015"/>
    </source>
</evidence>
<dbReference type="InterPro" id="IPR032718">
    <property type="entry name" value="PGBD4_Znf_C"/>
</dbReference>
<feature type="compositionally biased region" description="Low complexity" evidence="10">
    <location>
        <begin position="292"/>
        <end position="305"/>
    </location>
</feature>
<dbReference type="OrthoDB" id="1022638at2759"/>
<feature type="compositionally biased region" description="Polar residues" evidence="10">
    <location>
        <begin position="218"/>
        <end position="235"/>
    </location>
</feature>
<proteinExistence type="predicted"/>
<comment type="subcellular location">
    <subcellularLocation>
        <location evidence="1">Nucleus</location>
    </subcellularLocation>
</comment>
<reference evidence="12" key="1">
    <citation type="submission" date="2022-08" db="UniProtKB">
        <authorList>
            <consortium name="EnsemblMetazoa"/>
        </authorList>
    </citation>
    <scope>IDENTIFICATION</scope>
    <source>
        <strain evidence="12">05x7-T-G4-1.051#20</strain>
    </source>
</reference>
<feature type="compositionally biased region" description="Polar residues" evidence="10">
    <location>
        <begin position="416"/>
        <end position="428"/>
    </location>
</feature>
<evidence type="ECO:0000256" key="4">
    <source>
        <dbReference type="ARBA" id="ARBA00022771"/>
    </source>
</evidence>
<dbReference type="GO" id="GO:0005634">
    <property type="term" value="C:nucleus"/>
    <property type="evidence" value="ECO:0007669"/>
    <property type="project" value="UniProtKB-SubCell"/>
</dbReference>
<evidence type="ECO:0000259" key="11">
    <source>
        <dbReference type="PROSITE" id="PS50097"/>
    </source>
</evidence>
<keyword evidence="2" id="KW-0479">Metal-binding</keyword>
<dbReference type="Proteomes" id="UP000005408">
    <property type="component" value="Unassembled WGS sequence"/>
</dbReference>
<feature type="region of interest" description="Disordered" evidence="10">
    <location>
        <begin position="211"/>
        <end position="237"/>
    </location>
</feature>
<feature type="compositionally biased region" description="Low complexity" evidence="10">
    <location>
        <begin position="384"/>
        <end position="403"/>
    </location>
</feature>
<feature type="domain" description="BTB" evidence="11">
    <location>
        <begin position="33"/>
        <end position="99"/>
    </location>
</feature>
<dbReference type="SMART" id="SM00225">
    <property type="entry name" value="BTB"/>
    <property type="match status" value="1"/>
</dbReference>
<keyword evidence="7" id="KW-0238">DNA-binding</keyword>
<keyword evidence="5" id="KW-0862">Zinc</keyword>
<feature type="compositionally biased region" description="Basic and acidic residues" evidence="10">
    <location>
        <begin position="570"/>
        <end position="591"/>
    </location>
</feature>
<evidence type="ECO:0000256" key="9">
    <source>
        <dbReference type="ARBA" id="ARBA00023242"/>
    </source>
</evidence>
<dbReference type="GO" id="GO:0000978">
    <property type="term" value="F:RNA polymerase II cis-regulatory region sequence-specific DNA binding"/>
    <property type="evidence" value="ECO:0007669"/>
    <property type="project" value="TreeGrafter"/>
</dbReference>
<dbReference type="Gene3D" id="3.30.710.10">
    <property type="entry name" value="Potassium Channel Kv1.1, Chain A"/>
    <property type="match status" value="1"/>
</dbReference>
<feature type="region of interest" description="Disordered" evidence="10">
    <location>
        <begin position="341"/>
        <end position="442"/>
    </location>
</feature>
<dbReference type="Pfam" id="PF00651">
    <property type="entry name" value="BTB"/>
    <property type="match status" value="1"/>
</dbReference>
<dbReference type="PANTHER" id="PTHR46105">
    <property type="entry name" value="AGAP004733-PA"/>
    <property type="match status" value="1"/>
</dbReference>
<accession>A0A8W8N8B9</accession>
<feature type="compositionally biased region" description="Basic and acidic residues" evidence="10">
    <location>
        <begin position="351"/>
        <end position="369"/>
    </location>
</feature>
<keyword evidence="4" id="KW-0863">Zinc-finger</keyword>
<evidence type="ECO:0000256" key="3">
    <source>
        <dbReference type="ARBA" id="ARBA00022737"/>
    </source>
</evidence>
<dbReference type="SUPFAM" id="SSF54695">
    <property type="entry name" value="POZ domain"/>
    <property type="match status" value="1"/>
</dbReference>
<evidence type="ECO:0000256" key="8">
    <source>
        <dbReference type="ARBA" id="ARBA00023163"/>
    </source>
</evidence>
<dbReference type="InterPro" id="IPR000210">
    <property type="entry name" value="BTB/POZ_dom"/>
</dbReference>
<dbReference type="GO" id="GO:0008270">
    <property type="term" value="F:zinc ion binding"/>
    <property type="evidence" value="ECO:0007669"/>
    <property type="project" value="UniProtKB-KW"/>
</dbReference>
<dbReference type="GO" id="GO:0000981">
    <property type="term" value="F:DNA-binding transcription factor activity, RNA polymerase II-specific"/>
    <property type="evidence" value="ECO:0007669"/>
    <property type="project" value="TreeGrafter"/>
</dbReference>
<keyword evidence="8" id="KW-0804">Transcription</keyword>
<dbReference type="PANTHER" id="PTHR46105:SF5">
    <property type="entry name" value="ZINC FINGER AND BTB DOMAIN-CONTAINING PROTEIN 44 ISOFORM X1"/>
    <property type="match status" value="1"/>
</dbReference>
<dbReference type="InterPro" id="IPR050457">
    <property type="entry name" value="ZnFinger_BTB_dom_contain"/>
</dbReference>
<protein>
    <recommendedName>
        <fullName evidence="11">BTB domain-containing protein</fullName>
    </recommendedName>
</protein>
<dbReference type="PROSITE" id="PS50097">
    <property type="entry name" value="BTB"/>
    <property type="match status" value="1"/>
</dbReference>
<evidence type="ECO:0000256" key="2">
    <source>
        <dbReference type="ARBA" id="ARBA00022723"/>
    </source>
</evidence>
<evidence type="ECO:0000313" key="13">
    <source>
        <dbReference type="Proteomes" id="UP000005408"/>
    </source>
</evidence>
<keyword evidence="3" id="KW-0677">Repeat</keyword>
<evidence type="ECO:0000313" key="12">
    <source>
        <dbReference type="EnsemblMetazoa" id="G4263.5:cds"/>
    </source>
</evidence>
<evidence type="ECO:0000256" key="10">
    <source>
        <dbReference type="SAM" id="MobiDB-lite"/>
    </source>
</evidence>
<feature type="region of interest" description="Disordered" evidence="10">
    <location>
        <begin position="287"/>
        <end position="318"/>
    </location>
</feature>
<keyword evidence="6" id="KW-0805">Transcription regulation</keyword>